<sequence length="297" mass="33115">MTNQFEEPLRELFEQAQTQYQKLRSTGADQENLVENDIVTAVDQAMTDLINNFFDDFDDETTFALVSEEMNKSESNREVEDADYTVLFDEVDGTAKMRRRTGSFGPIVAVAEGENPQFRDVVAAGFLNLAENEFYEAIRDEGAFRIDGFGSEDQTRTRIETSQRSSIEGEYLMGLLLDQPMLGKVPEIASEAWQYPCNDFGVQARHYSWVADGTWDAFITGGHSYMPEKEVNTGEELAGLHRIVREAGGEVVDWNGELIAEQRIGLLDSVNHDIVAAASSELAVEVAEEIVQATVDG</sequence>
<feature type="binding site" evidence="5">
    <location>
        <position position="68"/>
    </location>
    <ligand>
        <name>Mg(2+)</name>
        <dbReference type="ChEBI" id="CHEBI:18420"/>
        <label>1</label>
        <note>catalytic</note>
    </ligand>
</feature>
<organism evidence="6 7">
    <name type="scientific">Halorientalis persicus</name>
    <dbReference type="NCBI Taxonomy" id="1367881"/>
    <lineage>
        <taxon>Archaea</taxon>
        <taxon>Methanobacteriati</taxon>
        <taxon>Methanobacteriota</taxon>
        <taxon>Stenosarchaea group</taxon>
        <taxon>Halobacteria</taxon>
        <taxon>Halobacteriales</taxon>
        <taxon>Haloarculaceae</taxon>
        <taxon>Halorientalis</taxon>
    </lineage>
</organism>
<accession>A0A1H8WG51</accession>
<dbReference type="AlphaFoldDB" id="A0A1H8WG51"/>
<comment type="similarity">
    <text evidence="4">Belongs to the inositol monophosphatase superfamily. FBPase class 4 family.</text>
</comment>
<dbReference type="GO" id="GO:0006020">
    <property type="term" value="P:inositol metabolic process"/>
    <property type="evidence" value="ECO:0007669"/>
    <property type="project" value="TreeGrafter"/>
</dbReference>
<dbReference type="EC" id="3.1.3.11" evidence="2"/>
<dbReference type="RefSeq" id="WP_092664791.1">
    <property type="nucleotide sequence ID" value="NZ_FOCX01000058.1"/>
</dbReference>
<dbReference type="InterPro" id="IPR000760">
    <property type="entry name" value="Inositol_monophosphatase-like"/>
</dbReference>
<dbReference type="GO" id="GO:0046872">
    <property type="term" value="F:metal ion binding"/>
    <property type="evidence" value="ECO:0007669"/>
    <property type="project" value="UniProtKB-KW"/>
</dbReference>
<dbReference type="Pfam" id="PF00459">
    <property type="entry name" value="Inositol_P"/>
    <property type="match status" value="1"/>
</dbReference>
<dbReference type="GO" id="GO:0007165">
    <property type="term" value="P:signal transduction"/>
    <property type="evidence" value="ECO:0007669"/>
    <property type="project" value="TreeGrafter"/>
</dbReference>
<comment type="cofactor">
    <cofactor evidence="5">
        <name>Mg(2+)</name>
        <dbReference type="ChEBI" id="CHEBI:18420"/>
    </cofactor>
</comment>
<evidence type="ECO:0000256" key="3">
    <source>
        <dbReference type="ARBA" id="ARBA00023277"/>
    </source>
</evidence>
<dbReference type="PANTHER" id="PTHR20854">
    <property type="entry name" value="INOSITOL MONOPHOSPHATASE"/>
    <property type="match status" value="1"/>
</dbReference>
<proteinExistence type="inferred from homology"/>
<dbReference type="GO" id="GO:0042132">
    <property type="term" value="F:fructose 1,6-bisphosphate 1-phosphatase activity"/>
    <property type="evidence" value="ECO:0007669"/>
    <property type="project" value="UniProtKB-EC"/>
</dbReference>
<name>A0A1H8WG51_9EURY</name>
<reference evidence="7" key="1">
    <citation type="submission" date="2016-10" db="EMBL/GenBank/DDBJ databases">
        <authorList>
            <person name="Varghese N."/>
            <person name="Submissions S."/>
        </authorList>
    </citation>
    <scope>NUCLEOTIDE SEQUENCE [LARGE SCALE GENOMIC DNA]</scope>
    <source>
        <strain evidence="7">IBRC-M 10043</strain>
    </source>
</reference>
<feature type="binding site" evidence="5">
    <location>
        <position position="89"/>
    </location>
    <ligand>
        <name>Mg(2+)</name>
        <dbReference type="ChEBI" id="CHEBI:18420"/>
        <label>1</label>
        <note>catalytic</note>
    </ligand>
</feature>
<dbReference type="SUPFAM" id="SSF56655">
    <property type="entry name" value="Carbohydrate phosphatase"/>
    <property type="match status" value="1"/>
</dbReference>
<keyword evidence="7" id="KW-1185">Reference proteome</keyword>
<dbReference type="PANTHER" id="PTHR20854:SF4">
    <property type="entry name" value="INOSITOL-1-MONOPHOSPHATASE-RELATED"/>
    <property type="match status" value="1"/>
</dbReference>
<dbReference type="Proteomes" id="UP000198775">
    <property type="component" value="Unassembled WGS sequence"/>
</dbReference>
<feature type="binding site" evidence="5">
    <location>
        <position position="92"/>
    </location>
    <ligand>
        <name>Mg(2+)</name>
        <dbReference type="ChEBI" id="CHEBI:18420"/>
        <label>1</label>
        <note>catalytic</note>
    </ligand>
</feature>
<dbReference type="GO" id="GO:0008934">
    <property type="term" value="F:inositol monophosphate 1-phosphatase activity"/>
    <property type="evidence" value="ECO:0007669"/>
    <property type="project" value="TreeGrafter"/>
</dbReference>
<keyword evidence="5" id="KW-0460">Magnesium</keyword>
<protein>
    <recommendedName>
        <fullName evidence="2">fructose-bisphosphatase</fullName>
        <ecNumber evidence="2">3.1.3.11</ecNumber>
    </recommendedName>
</protein>
<evidence type="ECO:0000313" key="7">
    <source>
        <dbReference type="Proteomes" id="UP000198775"/>
    </source>
</evidence>
<dbReference type="Gene3D" id="3.40.190.80">
    <property type="match status" value="1"/>
</dbReference>
<evidence type="ECO:0000313" key="6">
    <source>
        <dbReference type="EMBL" id="SEP26611.1"/>
    </source>
</evidence>
<evidence type="ECO:0000256" key="2">
    <source>
        <dbReference type="ARBA" id="ARBA00013093"/>
    </source>
</evidence>
<dbReference type="EMBL" id="FOCX01000058">
    <property type="protein sequence ID" value="SEP26611.1"/>
    <property type="molecule type" value="Genomic_DNA"/>
</dbReference>
<gene>
    <name evidence="6" type="ORF">SAMN05216388_10587</name>
</gene>
<keyword evidence="5" id="KW-0479">Metal-binding</keyword>
<dbReference type="Gene3D" id="3.30.540.10">
    <property type="entry name" value="Fructose-1,6-Bisphosphatase, subunit A, domain 1"/>
    <property type="match status" value="1"/>
</dbReference>
<evidence type="ECO:0000256" key="5">
    <source>
        <dbReference type="PIRSR" id="PIRSR600760-2"/>
    </source>
</evidence>
<dbReference type="OrthoDB" id="58111at2157"/>
<evidence type="ECO:0000256" key="1">
    <source>
        <dbReference type="ARBA" id="ARBA00001273"/>
    </source>
</evidence>
<comment type="catalytic activity">
    <reaction evidence="1">
        <text>beta-D-fructose 1,6-bisphosphate + H2O = beta-D-fructose 6-phosphate + phosphate</text>
        <dbReference type="Rhea" id="RHEA:11064"/>
        <dbReference type="ChEBI" id="CHEBI:15377"/>
        <dbReference type="ChEBI" id="CHEBI:32966"/>
        <dbReference type="ChEBI" id="CHEBI:43474"/>
        <dbReference type="ChEBI" id="CHEBI:57634"/>
        <dbReference type="EC" id="3.1.3.11"/>
    </reaction>
</comment>
<keyword evidence="3" id="KW-0119">Carbohydrate metabolism</keyword>
<evidence type="ECO:0000256" key="4">
    <source>
        <dbReference type="ARBA" id="ARBA00038103"/>
    </source>
</evidence>